<dbReference type="GO" id="GO:0016020">
    <property type="term" value="C:membrane"/>
    <property type="evidence" value="ECO:0007669"/>
    <property type="project" value="UniProtKB-SubCell"/>
</dbReference>
<feature type="transmembrane region" description="Helical" evidence="9">
    <location>
        <begin position="444"/>
        <end position="463"/>
    </location>
</feature>
<dbReference type="InterPro" id="IPR027417">
    <property type="entry name" value="P-loop_NTPase"/>
</dbReference>
<feature type="transmembrane region" description="Helical" evidence="9">
    <location>
        <begin position="129"/>
        <end position="153"/>
    </location>
</feature>
<dbReference type="FunFam" id="1.20.1560.10:FF:000006">
    <property type="entry name" value="ATP-binding cassette, sub-family C (CFTR/MRP), member 9"/>
    <property type="match status" value="1"/>
</dbReference>
<evidence type="ECO:0000256" key="9">
    <source>
        <dbReference type="SAM" id="Phobius"/>
    </source>
</evidence>
<name>A0A7R9B2Q2_TIMSH</name>
<evidence type="ECO:0000256" key="1">
    <source>
        <dbReference type="ARBA" id="ARBA00004141"/>
    </source>
</evidence>
<feature type="transmembrane region" description="Helical" evidence="9">
    <location>
        <begin position="1216"/>
        <end position="1239"/>
    </location>
</feature>
<reference evidence="12" key="1">
    <citation type="submission" date="2020-11" db="EMBL/GenBank/DDBJ databases">
        <authorList>
            <person name="Tran Van P."/>
        </authorList>
    </citation>
    <scope>NUCLEOTIDE SEQUENCE</scope>
</reference>
<keyword evidence="6 9" id="KW-1133">Transmembrane helix</keyword>
<dbReference type="GO" id="GO:0016887">
    <property type="term" value="F:ATP hydrolysis activity"/>
    <property type="evidence" value="ECO:0007669"/>
    <property type="project" value="InterPro"/>
</dbReference>
<accession>A0A7R9B2Q2</accession>
<comment type="subcellular location">
    <subcellularLocation>
        <location evidence="1">Membrane</location>
        <topology evidence="1">Multi-pass membrane protein</topology>
    </subcellularLocation>
</comment>
<sequence length="1783" mass="198350">MGLGATLAVDWTTYDWEIEVRCKRKGELRVTEVEEPPRGYRHATAHLFSQATFSWLTGLLWVGYCSPLEIEDLGQLPEEETTERQLNLFNCIYEKEKNAARNENRRVSLWKCYFKSCWRRFLLGGLFKLLGDFVGFVGPLGIMVILEYVAAIQKPPDNIIGGNKDHYPTWSELLSNGYFMGLIVFLSALAQGTLSQSSTHLINVEGIHLKGALQALVYIKALRLCVWSISEHKDEDVSASPEKKDSRPNGSLSPPGNCPSDTKIKGPPGTDMGAITNLMSEDAFNVMSFFWIGHYIWAIPLKICVLMYFLYLKLGWSAIIGAAFCILTMTPLQFLIGKKMSSNSKAITELSDERLRRMNEVLQGIKLLKLYGWECIYGTRIVETRKRELGLLDKDAVYWALLTFLTHASSVLVTLVTFGVYFSMEEGALSPGNVFTGLALFNQLTVPLFIFPITVPVIISAMVSTKRLEDFLSLPETSDPISQNEPQEHPYASDISKEDKELRIEEDTITKTSIAPVEASHNNTEVVMGRPQSDDNLFGLGNILEGEEHPDDEEGGEVYPEEDEAALTVERALFSWSADSTKSVLSVDDVSIMKGKLTIIIGRVGSGKTSLLSSILGEMNKISGTDDPLSALDYQVGQQVFEEGIRRMLLRQRRTVILVTHRLQLLSYAHKIIAVEQGSVRAQGNLSEIESVDPELVRTWKATMSREALEGQRNVGGRTAKERWKLVKLVSRIGVQLKQRNVADGTWQTDEETHVTPPLFVPLRKRLATFSGSRYLTHDLPLPIDECEADLTERTGRCRPSLRRHRAATMADTPGGHKAVLRAFSLQTGRQERLPFPVVRQFSSPSIRGDPMAYSSYPVPSLPTFHSPAFCSYPVPSLPTFHSPAFCSYPVPSLPTFHLPAFCSYPVPSLPTFHSSSFSSYPVPSLPTFHSPAFCSYAEQDVHRGQSPPRKLTKAAFPPSVSEVGAHLTHCHRNKLLEQSLIKLWHAYQEGVHVLPLNDFDPVLDPCGSQKKSESARDRTWDLLPGALTTRPHRQTVASAPEVSGCIKEKNVLRRLMSSSSTKSTSAAMESVKTPVKRLLSTTSASSDDAYEEDDCCPKSWQYRLYNSELLGGCLFFDAPGDEATDAGEGRTMSEEEREYGKIPKRIYLDYLRACGVVAGVSYLLSAVLWQGLRVYTDYWLSQWTHHSNDTAVDHREDQRRDEVDEKGDSDACATVFYFGVYASLSAASIILSLLSNGIGQYAGAQARRTLHDNMLHNLLKCPMKFFESTPVGRIINRFSMDTGLIDKKLATSIQRLLQFLLLCFSAILVNAVVTPWFLLAAVPICATYYVVQHFYRYSSRELQRLDSITRSPIFSHFSETLGGLTTIRAFSHQQRFTDMLLRKMDTHANAFLIMNTANRWLGIALTINTDAVADDSGNNDMFLQDYLGGVIVLMAIVASLVTATLLPGQVPPALVGLAVNYTLLVPIYLNWVVKFLADVEMYMNDVERVQHSQLTSDSQHLGIYNSLMASFVLTDSSQLTSDSQHLSVSVPHSWPEKGDIVFENVSLRYDSKREPVITNLNLHIPPGQKVGICGRTGSGKSSLVMSLFHMVDVYEGSIEIDGIDITQVPLQVLRSRLSIIPQDVIMFSGTIRENLDPRHQYSDEDLWRSLEMAQLKDIVSSYQGCLDGEVREGGENLSAGERQLFCLARAILHDAACLIMDEATSSVDPGTEKALLAAAAKAFANKTVITIAHRLPTILECDRIVVLDEGRIAEDGSPAELMNKSMGVFSSMLKASNEGAFS</sequence>
<feature type="transmembrane region" description="Helical" evidence="9">
    <location>
        <begin position="316"/>
        <end position="336"/>
    </location>
</feature>
<dbReference type="InterPro" id="IPR036640">
    <property type="entry name" value="ABC1_TM_sf"/>
</dbReference>
<feature type="transmembrane region" description="Helical" evidence="9">
    <location>
        <begin position="1427"/>
        <end position="1448"/>
    </location>
</feature>
<dbReference type="SUPFAM" id="SSF90123">
    <property type="entry name" value="ABC transporter transmembrane region"/>
    <property type="match status" value="2"/>
</dbReference>
<dbReference type="CDD" id="cd18602">
    <property type="entry name" value="ABC_6TM_SUR1_D2_like"/>
    <property type="match status" value="1"/>
</dbReference>
<keyword evidence="3 9" id="KW-0812">Transmembrane</keyword>
<feature type="domain" description="ABC transmembrane type-1" evidence="11">
    <location>
        <begin position="1164"/>
        <end position="1408"/>
    </location>
</feature>
<organism evidence="12">
    <name type="scientific">Timema shepardi</name>
    <name type="common">Walking stick</name>
    <dbReference type="NCBI Taxonomy" id="629360"/>
    <lineage>
        <taxon>Eukaryota</taxon>
        <taxon>Metazoa</taxon>
        <taxon>Ecdysozoa</taxon>
        <taxon>Arthropoda</taxon>
        <taxon>Hexapoda</taxon>
        <taxon>Insecta</taxon>
        <taxon>Pterygota</taxon>
        <taxon>Neoptera</taxon>
        <taxon>Polyneoptera</taxon>
        <taxon>Phasmatodea</taxon>
        <taxon>Timematodea</taxon>
        <taxon>Timematoidea</taxon>
        <taxon>Timematidae</taxon>
        <taxon>Timema</taxon>
    </lineage>
</organism>
<dbReference type="InterPro" id="IPR050173">
    <property type="entry name" value="ABC_transporter_C-like"/>
</dbReference>
<evidence type="ECO:0000259" key="10">
    <source>
        <dbReference type="PROSITE" id="PS50893"/>
    </source>
</evidence>
<feature type="compositionally biased region" description="Basic and acidic residues" evidence="8">
    <location>
        <begin position="237"/>
        <end position="247"/>
    </location>
</feature>
<evidence type="ECO:0000256" key="8">
    <source>
        <dbReference type="SAM" id="MobiDB-lite"/>
    </source>
</evidence>
<evidence type="ECO:0000256" key="4">
    <source>
        <dbReference type="ARBA" id="ARBA00022741"/>
    </source>
</evidence>
<feature type="transmembrane region" description="Helical" evidence="9">
    <location>
        <begin position="1297"/>
        <end position="1313"/>
    </location>
</feature>
<dbReference type="PANTHER" id="PTHR24223:SF461">
    <property type="entry name" value="ATP-BINDING CASSETTE SUB-FAMILY C MEMBER SUR"/>
    <property type="match status" value="1"/>
</dbReference>
<dbReference type="FunFam" id="1.20.1560.10:FF:000010">
    <property type="entry name" value="Multidrug resistance-associated ABC transporter"/>
    <property type="match status" value="1"/>
</dbReference>
<dbReference type="InterPro" id="IPR011527">
    <property type="entry name" value="ABC1_TM_dom"/>
</dbReference>
<evidence type="ECO:0000256" key="5">
    <source>
        <dbReference type="ARBA" id="ARBA00022840"/>
    </source>
</evidence>
<feature type="transmembrane region" description="Helical" evidence="9">
    <location>
        <begin position="1454"/>
        <end position="1474"/>
    </location>
</feature>
<dbReference type="GO" id="GO:0005524">
    <property type="term" value="F:ATP binding"/>
    <property type="evidence" value="ECO:0007669"/>
    <property type="project" value="UniProtKB-KW"/>
</dbReference>
<dbReference type="GO" id="GO:0140359">
    <property type="term" value="F:ABC-type transporter activity"/>
    <property type="evidence" value="ECO:0007669"/>
    <property type="project" value="InterPro"/>
</dbReference>
<feature type="domain" description="ABC transmembrane type-1" evidence="11">
    <location>
        <begin position="122"/>
        <end position="460"/>
    </location>
</feature>
<feature type="region of interest" description="Disordered" evidence="8">
    <location>
        <begin position="237"/>
        <end position="267"/>
    </location>
</feature>
<dbReference type="InterPro" id="IPR003439">
    <property type="entry name" value="ABC_transporter-like_ATP-bd"/>
</dbReference>
<dbReference type="InterPro" id="IPR003593">
    <property type="entry name" value="AAA+_ATPase"/>
</dbReference>
<keyword evidence="4" id="KW-0547">Nucleotide-binding</keyword>
<evidence type="ECO:0000256" key="3">
    <source>
        <dbReference type="ARBA" id="ARBA00022692"/>
    </source>
</evidence>
<dbReference type="PROSITE" id="PS50893">
    <property type="entry name" value="ABC_TRANSPORTER_2"/>
    <property type="match status" value="1"/>
</dbReference>
<dbReference type="PANTHER" id="PTHR24223">
    <property type="entry name" value="ATP-BINDING CASSETTE SUB-FAMILY C"/>
    <property type="match status" value="1"/>
</dbReference>
<evidence type="ECO:0000259" key="11">
    <source>
        <dbReference type="PROSITE" id="PS50929"/>
    </source>
</evidence>
<proteinExistence type="predicted"/>
<evidence type="ECO:0000256" key="7">
    <source>
        <dbReference type="ARBA" id="ARBA00023136"/>
    </source>
</evidence>
<feature type="domain" description="ABC transporter" evidence="10">
    <location>
        <begin position="1541"/>
        <end position="1775"/>
    </location>
</feature>
<dbReference type="FunFam" id="3.40.50.300:FF:000838">
    <property type="entry name" value="ABC multidrug transporter (Eurofung)"/>
    <property type="match status" value="1"/>
</dbReference>
<dbReference type="Gene3D" id="3.40.50.300">
    <property type="entry name" value="P-loop containing nucleotide triphosphate hydrolases"/>
    <property type="match status" value="3"/>
</dbReference>
<keyword evidence="5" id="KW-0067">ATP-binding</keyword>
<dbReference type="Gene3D" id="1.20.1560.10">
    <property type="entry name" value="ABC transporter type 1, transmembrane domain"/>
    <property type="match status" value="2"/>
</dbReference>
<dbReference type="InterPro" id="IPR017871">
    <property type="entry name" value="ABC_transporter-like_CS"/>
</dbReference>
<feature type="transmembrane region" description="Helical" evidence="9">
    <location>
        <begin position="396"/>
        <end position="424"/>
    </location>
</feature>
<keyword evidence="2" id="KW-0813">Transport</keyword>
<evidence type="ECO:0000256" key="6">
    <source>
        <dbReference type="ARBA" id="ARBA00022989"/>
    </source>
</evidence>
<dbReference type="Pfam" id="PF00664">
    <property type="entry name" value="ABC_membrane"/>
    <property type="match status" value="2"/>
</dbReference>
<feature type="transmembrane region" description="Helical" evidence="9">
    <location>
        <begin position="289"/>
        <end position="310"/>
    </location>
</feature>
<keyword evidence="7 9" id="KW-0472">Membrane</keyword>
<dbReference type="CDD" id="cd03244">
    <property type="entry name" value="ABCC_MRP_domain2"/>
    <property type="match status" value="1"/>
</dbReference>
<protein>
    <submittedName>
        <fullName evidence="12">Uncharacterized protein</fullName>
    </submittedName>
</protein>
<gene>
    <name evidence="12" type="ORF">TSIB3V08_LOCUS9096</name>
</gene>
<dbReference type="SMART" id="SM00382">
    <property type="entry name" value="AAA"/>
    <property type="match status" value="2"/>
</dbReference>
<dbReference type="SUPFAM" id="SSF52540">
    <property type="entry name" value="P-loop containing nucleoside triphosphate hydrolases"/>
    <property type="match status" value="2"/>
</dbReference>
<dbReference type="CDD" id="cd18591">
    <property type="entry name" value="ABC_6TM_SUR1_D1_like"/>
    <property type="match status" value="1"/>
</dbReference>
<dbReference type="EMBL" id="OC005047">
    <property type="protein sequence ID" value="CAD7265050.1"/>
    <property type="molecule type" value="Genomic_DNA"/>
</dbReference>
<evidence type="ECO:0000256" key="2">
    <source>
        <dbReference type="ARBA" id="ARBA00022448"/>
    </source>
</evidence>
<dbReference type="Pfam" id="PF00005">
    <property type="entry name" value="ABC_tran"/>
    <property type="match status" value="1"/>
</dbReference>
<evidence type="ECO:0000313" key="12">
    <source>
        <dbReference type="EMBL" id="CAD7265050.1"/>
    </source>
</evidence>
<dbReference type="PROSITE" id="PS00211">
    <property type="entry name" value="ABC_TRANSPORTER_1"/>
    <property type="match status" value="1"/>
</dbReference>
<dbReference type="PROSITE" id="PS50929">
    <property type="entry name" value="ABC_TM1F"/>
    <property type="match status" value="2"/>
</dbReference>
<feature type="transmembrane region" description="Helical" evidence="9">
    <location>
        <begin position="1151"/>
        <end position="1173"/>
    </location>
</feature>